<gene>
    <name evidence="1" type="ORF">A3G49_04380</name>
</gene>
<dbReference type="EMBL" id="MHQY01000037">
    <property type="protein sequence ID" value="OHA12914.1"/>
    <property type="molecule type" value="Genomic_DNA"/>
</dbReference>
<proteinExistence type="predicted"/>
<accession>A0A1G2LN11</accession>
<sequence>MLEMARSREEKMEAIKTYILRERERCGVSWLGTEYLFELSCFGCGEFYNLVERQLLNTEEGFGGWRELEDEHILEGAFLYVTEGKRG</sequence>
<evidence type="ECO:0000313" key="1">
    <source>
        <dbReference type="EMBL" id="OHA12914.1"/>
    </source>
</evidence>
<protein>
    <submittedName>
        <fullName evidence="1">Uncharacterized protein</fullName>
    </submittedName>
</protein>
<dbReference type="Proteomes" id="UP000177171">
    <property type="component" value="Unassembled WGS sequence"/>
</dbReference>
<dbReference type="AlphaFoldDB" id="A0A1G2LN11"/>
<comment type="caution">
    <text evidence="1">The sequence shown here is derived from an EMBL/GenBank/DDBJ whole genome shotgun (WGS) entry which is preliminary data.</text>
</comment>
<evidence type="ECO:0000313" key="2">
    <source>
        <dbReference type="Proteomes" id="UP000177171"/>
    </source>
</evidence>
<organism evidence="1 2">
    <name type="scientific">Candidatus Sungbacteria bacterium RIFCSPLOWO2_12_FULL_41_11</name>
    <dbReference type="NCBI Taxonomy" id="1802286"/>
    <lineage>
        <taxon>Bacteria</taxon>
        <taxon>Candidatus Sungiibacteriota</taxon>
    </lineage>
</organism>
<name>A0A1G2LN11_9BACT</name>
<reference evidence="1 2" key="1">
    <citation type="journal article" date="2016" name="Nat. Commun.">
        <title>Thousands of microbial genomes shed light on interconnected biogeochemical processes in an aquifer system.</title>
        <authorList>
            <person name="Anantharaman K."/>
            <person name="Brown C.T."/>
            <person name="Hug L.A."/>
            <person name="Sharon I."/>
            <person name="Castelle C.J."/>
            <person name="Probst A.J."/>
            <person name="Thomas B.C."/>
            <person name="Singh A."/>
            <person name="Wilkins M.J."/>
            <person name="Karaoz U."/>
            <person name="Brodie E.L."/>
            <person name="Williams K.H."/>
            <person name="Hubbard S.S."/>
            <person name="Banfield J.F."/>
        </authorList>
    </citation>
    <scope>NUCLEOTIDE SEQUENCE [LARGE SCALE GENOMIC DNA]</scope>
</reference>